<dbReference type="Pfam" id="PF00249">
    <property type="entry name" value="Myb_DNA-binding"/>
    <property type="match status" value="2"/>
</dbReference>
<dbReference type="EMBL" id="JAANQT010001012">
    <property type="protein sequence ID" value="KAG1307070.1"/>
    <property type="molecule type" value="Genomic_DNA"/>
</dbReference>
<dbReference type="InterPro" id="IPR001005">
    <property type="entry name" value="SANT/Myb"/>
</dbReference>
<feature type="domain" description="Myb-like" evidence="1">
    <location>
        <begin position="60"/>
        <end position="110"/>
    </location>
</feature>
<dbReference type="InterPro" id="IPR017884">
    <property type="entry name" value="SANT_dom"/>
</dbReference>
<evidence type="ECO:0000313" key="4">
    <source>
        <dbReference type="EMBL" id="KAG1307070.1"/>
    </source>
</evidence>
<protein>
    <submittedName>
        <fullName evidence="4">Uncharacterized protein</fullName>
    </submittedName>
</protein>
<dbReference type="Gene3D" id="1.10.10.60">
    <property type="entry name" value="Homeodomain-like"/>
    <property type="match status" value="3"/>
</dbReference>
<feature type="domain" description="HTH myb-type" evidence="3">
    <location>
        <begin position="60"/>
        <end position="114"/>
    </location>
</feature>
<dbReference type="SUPFAM" id="SSF46689">
    <property type="entry name" value="Homeodomain-like"/>
    <property type="match status" value="3"/>
</dbReference>
<dbReference type="SMART" id="SM00717">
    <property type="entry name" value="SANT"/>
    <property type="match status" value="5"/>
</dbReference>
<dbReference type="InterPro" id="IPR050560">
    <property type="entry name" value="MYB_TF"/>
</dbReference>
<evidence type="ECO:0000259" key="3">
    <source>
        <dbReference type="PROSITE" id="PS51294"/>
    </source>
</evidence>
<gene>
    <name evidence="4" type="ORF">G6F64_007098</name>
</gene>
<accession>A0A9P6X7E8</accession>
<dbReference type="PROSITE" id="PS50090">
    <property type="entry name" value="MYB_LIKE"/>
    <property type="match status" value="3"/>
</dbReference>
<sequence length="328" mass="38919">MTFLLRASKTNTLFSLTALCKQFSVIRVSTPSLIHIKRTITDLKETDVCREKAKEIRLANDIRTRCVWTKEEDKLLMKLNEEYPGRWTKISTYFVDRSPIGCRNRLGLLLDVKHRGPWEKSEVKALIELCEGKRCEDVTDWERIQSALPRPRPIALIRQKYSMCDPHFRQGHWTKQETELLESLIKKYGEDWGTISRMIGTRSSIQCHERWKWQQQKMTKGKFTLEEDAKILELVKEYGLNFGVICKVMGTDRTPRHVSQHYHNMLDPNVDRSPWTEEEGRLIYETCVKLERNMKKTKELLNSKRSLRDMWNKFMKYEKIYGKKPSQE</sequence>
<dbReference type="CDD" id="cd00167">
    <property type="entry name" value="SANT"/>
    <property type="match status" value="3"/>
</dbReference>
<dbReference type="Proteomes" id="UP000716291">
    <property type="component" value="Unassembled WGS sequence"/>
</dbReference>
<dbReference type="GO" id="GO:0005634">
    <property type="term" value="C:nucleus"/>
    <property type="evidence" value="ECO:0007669"/>
    <property type="project" value="TreeGrafter"/>
</dbReference>
<evidence type="ECO:0000313" key="5">
    <source>
        <dbReference type="Proteomes" id="UP000716291"/>
    </source>
</evidence>
<dbReference type="PANTHER" id="PTHR45614">
    <property type="entry name" value="MYB PROTEIN-RELATED"/>
    <property type="match status" value="1"/>
</dbReference>
<dbReference type="GO" id="GO:0000978">
    <property type="term" value="F:RNA polymerase II cis-regulatory region sequence-specific DNA binding"/>
    <property type="evidence" value="ECO:0007669"/>
    <property type="project" value="TreeGrafter"/>
</dbReference>
<feature type="domain" description="Myb-like" evidence="1">
    <location>
        <begin position="215"/>
        <end position="266"/>
    </location>
</feature>
<feature type="domain" description="HTH myb-type" evidence="3">
    <location>
        <begin position="220"/>
        <end position="270"/>
    </location>
</feature>
<evidence type="ECO:0000259" key="2">
    <source>
        <dbReference type="PROSITE" id="PS51293"/>
    </source>
</evidence>
<name>A0A9P6X7E8_RHIOR</name>
<evidence type="ECO:0000259" key="1">
    <source>
        <dbReference type="PROSITE" id="PS50090"/>
    </source>
</evidence>
<feature type="domain" description="SANT" evidence="2">
    <location>
        <begin position="173"/>
        <end position="207"/>
    </location>
</feature>
<keyword evidence="5" id="KW-1185">Reference proteome</keyword>
<comment type="caution">
    <text evidence="4">The sequence shown here is derived from an EMBL/GenBank/DDBJ whole genome shotgun (WGS) entry which is preliminary data.</text>
</comment>
<dbReference type="PROSITE" id="PS51294">
    <property type="entry name" value="HTH_MYB"/>
    <property type="match status" value="3"/>
</dbReference>
<dbReference type="GO" id="GO:0000981">
    <property type="term" value="F:DNA-binding transcription factor activity, RNA polymerase II-specific"/>
    <property type="evidence" value="ECO:0007669"/>
    <property type="project" value="TreeGrafter"/>
</dbReference>
<dbReference type="Pfam" id="PF13921">
    <property type="entry name" value="Myb_DNA-bind_6"/>
    <property type="match status" value="1"/>
</dbReference>
<dbReference type="OrthoDB" id="2143914at2759"/>
<feature type="domain" description="Myb-like" evidence="1">
    <location>
        <begin position="165"/>
        <end position="212"/>
    </location>
</feature>
<reference evidence="4" key="1">
    <citation type="journal article" date="2020" name="Microb. Genom.">
        <title>Genetic diversity of clinical and environmental Mucorales isolates obtained from an investigation of mucormycosis cases among solid organ transplant recipients.</title>
        <authorList>
            <person name="Nguyen M.H."/>
            <person name="Kaul D."/>
            <person name="Muto C."/>
            <person name="Cheng S.J."/>
            <person name="Richter R.A."/>
            <person name="Bruno V.M."/>
            <person name="Liu G."/>
            <person name="Beyhan S."/>
            <person name="Sundermann A.J."/>
            <person name="Mounaud S."/>
            <person name="Pasculle A.W."/>
            <person name="Nierman W.C."/>
            <person name="Driscoll E."/>
            <person name="Cumbie R."/>
            <person name="Clancy C.J."/>
            <person name="Dupont C.L."/>
        </authorList>
    </citation>
    <scope>NUCLEOTIDE SEQUENCE</scope>
    <source>
        <strain evidence="4">GL11</strain>
    </source>
</reference>
<dbReference type="InterPro" id="IPR009057">
    <property type="entry name" value="Homeodomain-like_sf"/>
</dbReference>
<feature type="domain" description="HTH myb-type" evidence="3">
    <location>
        <begin position="165"/>
        <end position="219"/>
    </location>
</feature>
<organism evidence="4 5">
    <name type="scientific">Rhizopus oryzae</name>
    <name type="common">Mucormycosis agent</name>
    <name type="synonym">Rhizopus arrhizus var. delemar</name>
    <dbReference type="NCBI Taxonomy" id="64495"/>
    <lineage>
        <taxon>Eukaryota</taxon>
        <taxon>Fungi</taxon>
        <taxon>Fungi incertae sedis</taxon>
        <taxon>Mucoromycota</taxon>
        <taxon>Mucoromycotina</taxon>
        <taxon>Mucoromycetes</taxon>
        <taxon>Mucorales</taxon>
        <taxon>Mucorineae</taxon>
        <taxon>Rhizopodaceae</taxon>
        <taxon>Rhizopus</taxon>
    </lineage>
</organism>
<dbReference type="AlphaFoldDB" id="A0A9P6X7E8"/>
<dbReference type="InterPro" id="IPR017930">
    <property type="entry name" value="Myb_dom"/>
</dbReference>
<proteinExistence type="predicted"/>
<dbReference type="PROSITE" id="PS51293">
    <property type="entry name" value="SANT"/>
    <property type="match status" value="1"/>
</dbReference>